<evidence type="ECO:0000313" key="2">
    <source>
        <dbReference type="EMBL" id="GHF83751.1"/>
    </source>
</evidence>
<organism evidence="2 3">
    <name type="scientific">Thalassotalea marina</name>
    <dbReference type="NCBI Taxonomy" id="1673741"/>
    <lineage>
        <taxon>Bacteria</taxon>
        <taxon>Pseudomonadati</taxon>
        <taxon>Pseudomonadota</taxon>
        <taxon>Gammaproteobacteria</taxon>
        <taxon>Alteromonadales</taxon>
        <taxon>Colwelliaceae</taxon>
        <taxon>Thalassotalea</taxon>
    </lineage>
</organism>
<accession>A0A919EIE7</accession>
<gene>
    <name evidence="2" type="ORF">GCM10017161_08810</name>
</gene>
<evidence type="ECO:0000256" key="1">
    <source>
        <dbReference type="SAM" id="MobiDB-lite"/>
    </source>
</evidence>
<evidence type="ECO:0000313" key="3">
    <source>
        <dbReference type="Proteomes" id="UP000623842"/>
    </source>
</evidence>
<reference evidence="2" key="2">
    <citation type="submission" date="2020-09" db="EMBL/GenBank/DDBJ databases">
        <authorList>
            <person name="Sun Q."/>
            <person name="Kim S."/>
        </authorList>
    </citation>
    <scope>NUCLEOTIDE SEQUENCE</scope>
    <source>
        <strain evidence="2">KCTC 42731</strain>
    </source>
</reference>
<proteinExistence type="predicted"/>
<reference evidence="2" key="1">
    <citation type="journal article" date="2014" name="Int. J. Syst. Evol. Microbiol.">
        <title>Complete genome sequence of Corynebacterium casei LMG S-19264T (=DSM 44701T), isolated from a smear-ripened cheese.</title>
        <authorList>
            <consortium name="US DOE Joint Genome Institute (JGI-PGF)"/>
            <person name="Walter F."/>
            <person name="Albersmeier A."/>
            <person name="Kalinowski J."/>
            <person name="Ruckert C."/>
        </authorList>
    </citation>
    <scope>NUCLEOTIDE SEQUENCE</scope>
    <source>
        <strain evidence="2">KCTC 42731</strain>
    </source>
</reference>
<dbReference type="AlphaFoldDB" id="A0A919EIE7"/>
<feature type="compositionally biased region" description="Polar residues" evidence="1">
    <location>
        <begin position="1"/>
        <end position="19"/>
    </location>
</feature>
<name>A0A919EIE7_9GAMM</name>
<protein>
    <submittedName>
        <fullName evidence="2">Uncharacterized protein</fullName>
    </submittedName>
</protein>
<sequence length="61" mass="6727">MTNSPETPSKGSKYTSAGTMTKPPPMPKSPAKKPAKHPNTAQDIKALKNITDFHFQENEWS</sequence>
<dbReference type="EMBL" id="BNCK01000002">
    <property type="protein sequence ID" value="GHF83751.1"/>
    <property type="molecule type" value="Genomic_DNA"/>
</dbReference>
<comment type="caution">
    <text evidence="2">The sequence shown here is derived from an EMBL/GenBank/DDBJ whole genome shotgun (WGS) entry which is preliminary data.</text>
</comment>
<dbReference type="Proteomes" id="UP000623842">
    <property type="component" value="Unassembled WGS sequence"/>
</dbReference>
<feature type="region of interest" description="Disordered" evidence="1">
    <location>
        <begin position="1"/>
        <end position="42"/>
    </location>
</feature>
<keyword evidence="3" id="KW-1185">Reference proteome</keyword>